<dbReference type="Proteomes" id="UP000436088">
    <property type="component" value="Unassembled WGS sequence"/>
</dbReference>
<name>A0A6A2Y142_HIBSY</name>
<accession>A0A6A2Y142</accession>
<organism evidence="1 2">
    <name type="scientific">Hibiscus syriacus</name>
    <name type="common">Rose of Sharon</name>
    <dbReference type="NCBI Taxonomy" id="106335"/>
    <lineage>
        <taxon>Eukaryota</taxon>
        <taxon>Viridiplantae</taxon>
        <taxon>Streptophyta</taxon>
        <taxon>Embryophyta</taxon>
        <taxon>Tracheophyta</taxon>
        <taxon>Spermatophyta</taxon>
        <taxon>Magnoliopsida</taxon>
        <taxon>eudicotyledons</taxon>
        <taxon>Gunneridae</taxon>
        <taxon>Pentapetalae</taxon>
        <taxon>rosids</taxon>
        <taxon>malvids</taxon>
        <taxon>Malvales</taxon>
        <taxon>Malvaceae</taxon>
        <taxon>Malvoideae</taxon>
        <taxon>Hibiscus</taxon>
    </lineage>
</organism>
<reference evidence="1" key="1">
    <citation type="submission" date="2019-09" db="EMBL/GenBank/DDBJ databases">
        <title>Draft genome information of white flower Hibiscus syriacus.</title>
        <authorList>
            <person name="Kim Y.-M."/>
        </authorList>
    </citation>
    <scope>NUCLEOTIDE SEQUENCE [LARGE SCALE GENOMIC DNA]</scope>
    <source>
        <strain evidence="1">YM2019G1</strain>
    </source>
</reference>
<dbReference type="EMBL" id="VEPZ02001371">
    <property type="protein sequence ID" value="KAE8676940.1"/>
    <property type="molecule type" value="Genomic_DNA"/>
</dbReference>
<gene>
    <name evidence="1" type="ORF">F3Y22_tig00111566pilonHSYRG00108</name>
</gene>
<evidence type="ECO:0000313" key="2">
    <source>
        <dbReference type="Proteomes" id="UP000436088"/>
    </source>
</evidence>
<dbReference type="AlphaFoldDB" id="A0A6A2Y142"/>
<keyword evidence="2" id="KW-1185">Reference proteome</keyword>
<comment type="caution">
    <text evidence="1">The sequence shown here is derived from an EMBL/GenBank/DDBJ whole genome shotgun (WGS) entry which is preliminary data.</text>
</comment>
<sequence length="151" mass="16739">MVFDHFVFTAIAAITDTIRRYCRFLVHRNLFLNTHVILPPIAAAESFEIRLQIGIAAILSSKASVMSLLMVPYAISSQGTRQIQDAITNLLTWQWSPWGAGNWAYVQIRSADQGGRYSLLGSAPIRLVIPYEPKAILGWAPGLNRPSGKTL</sequence>
<protein>
    <submittedName>
        <fullName evidence="1">Uncharacterized protein</fullName>
    </submittedName>
</protein>
<proteinExistence type="predicted"/>
<evidence type="ECO:0000313" key="1">
    <source>
        <dbReference type="EMBL" id="KAE8676940.1"/>
    </source>
</evidence>